<dbReference type="Gene3D" id="1.10.10.10">
    <property type="entry name" value="Winged helix-like DNA-binding domain superfamily/Winged helix DNA-binding domain"/>
    <property type="match status" value="1"/>
</dbReference>
<accession>A0ABU8NKH7</accession>
<dbReference type="InterPro" id="IPR036388">
    <property type="entry name" value="WH-like_DNA-bd_sf"/>
</dbReference>
<reference evidence="6 7" key="1">
    <citation type="submission" date="2024-03" db="EMBL/GenBank/DDBJ databases">
        <title>Sequence of Lycoming College Course Isolates.</title>
        <authorList>
            <person name="Plotts O."/>
            <person name="Newman J."/>
        </authorList>
    </citation>
    <scope>NUCLEOTIDE SEQUENCE [LARGE SCALE GENOMIC DNA]</scope>
    <source>
        <strain evidence="6 7">CJB-3</strain>
    </source>
</reference>
<keyword evidence="7" id="KW-1185">Reference proteome</keyword>
<evidence type="ECO:0000256" key="1">
    <source>
        <dbReference type="ARBA" id="ARBA00010641"/>
    </source>
</evidence>
<evidence type="ECO:0000256" key="2">
    <source>
        <dbReference type="ARBA" id="ARBA00023015"/>
    </source>
</evidence>
<dbReference type="PANTHER" id="PTHR43133:SF46">
    <property type="entry name" value="RNA POLYMERASE SIGMA-70 FACTOR ECF SUBFAMILY"/>
    <property type="match status" value="1"/>
</dbReference>
<dbReference type="Pfam" id="PF08281">
    <property type="entry name" value="Sigma70_r4_2"/>
    <property type="match status" value="1"/>
</dbReference>
<dbReference type="SUPFAM" id="SSF88659">
    <property type="entry name" value="Sigma3 and sigma4 domains of RNA polymerase sigma factors"/>
    <property type="match status" value="1"/>
</dbReference>
<proteinExistence type="inferred from homology"/>
<evidence type="ECO:0000259" key="5">
    <source>
        <dbReference type="Pfam" id="PF08281"/>
    </source>
</evidence>
<comment type="similarity">
    <text evidence="1">Belongs to the sigma-70 factor family. ECF subfamily.</text>
</comment>
<name>A0ABU8NKH7_9SPHI</name>
<dbReference type="InterPro" id="IPR014284">
    <property type="entry name" value="RNA_pol_sigma-70_dom"/>
</dbReference>
<dbReference type="InterPro" id="IPR013325">
    <property type="entry name" value="RNA_pol_sigma_r2"/>
</dbReference>
<dbReference type="EMBL" id="JBBEUB010000001">
    <property type="protein sequence ID" value="MEJ2901728.1"/>
    <property type="molecule type" value="Genomic_DNA"/>
</dbReference>
<organism evidence="6 7">
    <name type="scientific">Pedobacter panaciterrae</name>
    <dbReference type="NCBI Taxonomy" id="363849"/>
    <lineage>
        <taxon>Bacteria</taxon>
        <taxon>Pseudomonadati</taxon>
        <taxon>Bacteroidota</taxon>
        <taxon>Sphingobacteriia</taxon>
        <taxon>Sphingobacteriales</taxon>
        <taxon>Sphingobacteriaceae</taxon>
        <taxon>Pedobacter</taxon>
    </lineage>
</organism>
<dbReference type="NCBIfam" id="TIGR02937">
    <property type="entry name" value="sigma70-ECF"/>
    <property type="match status" value="1"/>
</dbReference>
<evidence type="ECO:0000256" key="3">
    <source>
        <dbReference type="ARBA" id="ARBA00023082"/>
    </source>
</evidence>
<dbReference type="Gene3D" id="1.10.1740.10">
    <property type="match status" value="1"/>
</dbReference>
<dbReference type="Proteomes" id="UP001378956">
    <property type="component" value="Unassembled WGS sequence"/>
</dbReference>
<dbReference type="InterPro" id="IPR013249">
    <property type="entry name" value="RNA_pol_sigma70_r4_t2"/>
</dbReference>
<evidence type="ECO:0000256" key="4">
    <source>
        <dbReference type="ARBA" id="ARBA00023163"/>
    </source>
</evidence>
<keyword evidence="3" id="KW-0731">Sigma factor</keyword>
<dbReference type="SUPFAM" id="SSF88946">
    <property type="entry name" value="Sigma2 domain of RNA polymerase sigma factors"/>
    <property type="match status" value="1"/>
</dbReference>
<gene>
    <name evidence="6" type="ORF">WAE58_04805</name>
</gene>
<evidence type="ECO:0000313" key="7">
    <source>
        <dbReference type="Proteomes" id="UP001378956"/>
    </source>
</evidence>
<keyword evidence="2" id="KW-0805">Transcription regulation</keyword>
<feature type="domain" description="RNA polymerase sigma factor 70 region 4 type 2" evidence="5">
    <location>
        <begin position="130"/>
        <end position="181"/>
    </location>
</feature>
<dbReference type="RefSeq" id="WP_337715596.1">
    <property type="nucleotide sequence ID" value="NZ_JBBEUB010000001.1"/>
</dbReference>
<dbReference type="PANTHER" id="PTHR43133">
    <property type="entry name" value="RNA POLYMERASE ECF-TYPE SIGMA FACTO"/>
    <property type="match status" value="1"/>
</dbReference>
<dbReference type="CDD" id="cd06171">
    <property type="entry name" value="Sigma70_r4"/>
    <property type="match status" value="1"/>
</dbReference>
<comment type="caution">
    <text evidence="6">The sequence shown here is derived from an EMBL/GenBank/DDBJ whole genome shotgun (WGS) entry which is preliminary data.</text>
</comment>
<protein>
    <submittedName>
        <fullName evidence="6">Sigma-70 family RNA polymerase sigma factor</fullName>
    </submittedName>
</protein>
<dbReference type="InterPro" id="IPR013324">
    <property type="entry name" value="RNA_pol_sigma_r3/r4-like"/>
</dbReference>
<evidence type="ECO:0000313" key="6">
    <source>
        <dbReference type="EMBL" id="MEJ2901728.1"/>
    </source>
</evidence>
<sequence length="204" mass="23708">MIADYIDPIDDVLLWNSFLSGDKSSFQKIYDTYYQNLYSYGMRRINLPEVVRDCIQDLFIYLWTRRSGLGTTGNIKYYLLAALRNQLIQVGIRGDRWQQVGLENAEKFQLDFDPESDLIRKENVTEQAKKVIDALEKLSPRQKEVLYLHYFENMSHEDIAGLLDISVKGIYKVKYRGLEALRAVLGVSKTELLLLLLLCRPGIF</sequence>
<keyword evidence="4" id="KW-0804">Transcription</keyword>
<dbReference type="InterPro" id="IPR039425">
    <property type="entry name" value="RNA_pol_sigma-70-like"/>
</dbReference>